<evidence type="ECO:0008006" key="5">
    <source>
        <dbReference type="Google" id="ProtNLM"/>
    </source>
</evidence>
<name>A0A411YHJ9_9ACTN</name>
<reference evidence="3 4" key="1">
    <citation type="submission" date="2019-01" db="EMBL/GenBank/DDBJ databases">
        <title>Egibacter rhizosphaerae EGI 80759T.</title>
        <authorList>
            <person name="Chen D.-D."/>
            <person name="Tian Y."/>
            <person name="Jiao J.-Y."/>
            <person name="Zhang X.-T."/>
            <person name="Zhang Y.-G."/>
            <person name="Zhang Y."/>
            <person name="Xiao M."/>
            <person name="Shu W.-S."/>
            <person name="Li W.-J."/>
        </authorList>
    </citation>
    <scope>NUCLEOTIDE SEQUENCE [LARGE SCALE GENOMIC DNA]</scope>
    <source>
        <strain evidence="3 4">EGI 80759</strain>
    </source>
</reference>
<gene>
    <name evidence="3" type="ORF">ER308_14890</name>
</gene>
<keyword evidence="1" id="KW-0175">Coiled coil</keyword>
<keyword evidence="2" id="KW-1133">Transmembrane helix</keyword>
<dbReference type="Gene3D" id="1.20.58.130">
    <property type="match status" value="1"/>
</dbReference>
<dbReference type="EMBL" id="CP036402">
    <property type="protein sequence ID" value="QBI20720.1"/>
    <property type="molecule type" value="Genomic_DNA"/>
</dbReference>
<keyword evidence="4" id="KW-1185">Reference proteome</keyword>
<organism evidence="3 4">
    <name type="scientific">Egibacter rhizosphaerae</name>
    <dbReference type="NCBI Taxonomy" id="1670831"/>
    <lineage>
        <taxon>Bacteria</taxon>
        <taxon>Bacillati</taxon>
        <taxon>Actinomycetota</taxon>
        <taxon>Nitriliruptoria</taxon>
        <taxon>Egibacterales</taxon>
        <taxon>Egibacteraceae</taxon>
        <taxon>Egibacter</taxon>
    </lineage>
</organism>
<dbReference type="Proteomes" id="UP000291469">
    <property type="component" value="Chromosome"/>
</dbReference>
<dbReference type="OrthoDB" id="5245190at2"/>
<evidence type="ECO:0000313" key="3">
    <source>
        <dbReference type="EMBL" id="QBI20720.1"/>
    </source>
</evidence>
<evidence type="ECO:0000256" key="2">
    <source>
        <dbReference type="SAM" id="Phobius"/>
    </source>
</evidence>
<feature type="coiled-coil region" evidence="1">
    <location>
        <begin position="51"/>
        <end position="78"/>
    </location>
</feature>
<feature type="transmembrane region" description="Helical" evidence="2">
    <location>
        <begin position="113"/>
        <end position="133"/>
    </location>
</feature>
<proteinExistence type="predicted"/>
<dbReference type="KEGG" id="erz:ER308_14890"/>
<evidence type="ECO:0000313" key="4">
    <source>
        <dbReference type="Proteomes" id="UP000291469"/>
    </source>
</evidence>
<protein>
    <recommendedName>
        <fullName evidence="5">DUF1640 domain-containing protein</fullName>
    </recommendedName>
</protein>
<dbReference type="RefSeq" id="WP_131155713.1">
    <property type="nucleotide sequence ID" value="NZ_CP036402.1"/>
</dbReference>
<sequence length="134" mass="14635">MDEASRHRLRTLLAAQLGDEAADHLMQQLPPYQWTDLVTVDVLQRELGALRSELKAGLAHQRDDIAALRNEIASLRSDHGNEIASLRSDHGNEIASLRNEIASLRTVIARQTWIMTTALVAAIAGSFAVATTLG</sequence>
<keyword evidence="2" id="KW-0472">Membrane</keyword>
<evidence type="ECO:0000256" key="1">
    <source>
        <dbReference type="SAM" id="Coils"/>
    </source>
</evidence>
<keyword evidence="2" id="KW-0812">Transmembrane</keyword>
<accession>A0A411YHJ9</accession>
<dbReference type="AlphaFoldDB" id="A0A411YHJ9"/>